<dbReference type="InterPro" id="IPR051866">
    <property type="entry name" value="Intracell_Sig-Traffick_Protein"/>
</dbReference>
<dbReference type="PANTHER" id="PTHR15508:SF8">
    <property type="entry name" value="LD24550P"/>
    <property type="match status" value="1"/>
</dbReference>
<dbReference type="WBParaSite" id="TCNE_0001566101-mRNA-1">
    <property type="protein sequence ID" value="TCNE_0001566101-mRNA-1"/>
    <property type="gene ID" value="TCNE_0001566101"/>
</dbReference>
<keyword evidence="3" id="KW-1185">Reference proteome</keyword>
<dbReference type="InterPro" id="IPR036181">
    <property type="entry name" value="MIT_dom_sf"/>
</dbReference>
<dbReference type="AlphaFoldDB" id="A0A183V4J0"/>
<dbReference type="InterPro" id="IPR011009">
    <property type="entry name" value="Kinase-like_dom_sf"/>
</dbReference>
<dbReference type="SUPFAM" id="SSF56112">
    <property type="entry name" value="Protein kinase-like (PK-like)"/>
    <property type="match status" value="1"/>
</dbReference>
<dbReference type="InterPro" id="IPR007330">
    <property type="entry name" value="MIT_dom"/>
</dbReference>
<dbReference type="Pfam" id="PF00069">
    <property type="entry name" value="Pkinase"/>
    <property type="match status" value="1"/>
</dbReference>
<accession>A0A183V4J0</accession>
<evidence type="ECO:0000313" key="4">
    <source>
        <dbReference type="WBParaSite" id="TCNE_0001566101-mRNA-1"/>
    </source>
</evidence>
<organism evidence="3 4">
    <name type="scientific">Toxocara canis</name>
    <name type="common">Canine roundworm</name>
    <dbReference type="NCBI Taxonomy" id="6265"/>
    <lineage>
        <taxon>Eukaryota</taxon>
        <taxon>Metazoa</taxon>
        <taxon>Ecdysozoa</taxon>
        <taxon>Nematoda</taxon>
        <taxon>Chromadorea</taxon>
        <taxon>Rhabditida</taxon>
        <taxon>Spirurina</taxon>
        <taxon>Ascaridomorpha</taxon>
        <taxon>Ascaridoidea</taxon>
        <taxon>Toxocaridae</taxon>
        <taxon>Toxocara</taxon>
    </lineage>
</organism>
<evidence type="ECO:0000259" key="2">
    <source>
        <dbReference type="PROSITE" id="PS50011"/>
    </source>
</evidence>
<protein>
    <submittedName>
        <fullName evidence="4">Protein kinase domain-containing protein</fullName>
    </submittedName>
</protein>
<dbReference type="GO" id="GO:0005524">
    <property type="term" value="F:ATP binding"/>
    <property type="evidence" value="ECO:0007669"/>
    <property type="project" value="InterPro"/>
</dbReference>
<dbReference type="GO" id="GO:0004672">
    <property type="term" value="F:protein kinase activity"/>
    <property type="evidence" value="ECO:0007669"/>
    <property type="project" value="InterPro"/>
</dbReference>
<dbReference type="SMART" id="SM00220">
    <property type="entry name" value="S_TKc"/>
    <property type="match status" value="1"/>
</dbReference>
<sequence>LMNTSSSTASAGISGTLASSQSMSSSTTSCLFDFPDIHVQSAAASTADLSDQTVHSTVLSEYLYVPTQGDSSRPVTTSGAASVQHHSIIERILPKIFSPNANVAEQSSTAVLQANPVAILRDVSRSSSTPRLDALSTSARSSPVRHDTALVNPHNDYLVQAAQFISTAQKAENERAFELAFHCYKSAVSALLQGVQYERDLSRRNAVRKKTAKYLLKAEKLYRSYLSFDGSAFDVNSWLSNTVHDPNLIAFQMSNAALKSYRIVGILPSASAKHRVLLVEERNAGSEMRYVMKLLEKSANVWCSRQQRTPASSCTIVPMHIANMVQLHKFFDIDNFIILLLEYVKHGTLWDFLEDYFEECGRKIRIFMETEIFKNDFRDCELRDKTTPSAKGGHWDERLVLVTVLPWDAEVASYAPDEVTAGPSSVVNSTGLRTKPNAYEGRHVRFSVGGEGDEPMDLAGESTFDQLLGKHTDKMSVSSWDSGTSLCGASVPIGGEGSASSAHAPFEAVLQGTVTEAAVDCFSLDEEAPAPVNLSTRSATTCAIGDELDLVEALERAKKRLQRGKRWSRNEHLPESLLVHWMAQLVSAVYLLHSQGIVLRDLRPDNLLIDENADLKLTFCSQWHDVDARADESAISECYGAPELLSVTQTIAEAADRWSIGAIMFELVCGQKLAHLCPHGLATAITLPIPDCVDISFAARDLLSRLLLVNPLERLSDDDLRAHPFFSDCDWRVYDGTMPAVKASFQSSNSHIEQVSEAFGVAQGAAEEQQLSCCDYDVPRSVSEPLSPQQLMMIANGENRV</sequence>
<dbReference type="PANTHER" id="PTHR15508">
    <property type="entry name" value="RIBOSOMAL PROTEIN S6 KINASE"/>
    <property type="match status" value="1"/>
</dbReference>
<dbReference type="Gene3D" id="1.10.510.10">
    <property type="entry name" value="Transferase(Phosphotransferase) domain 1"/>
    <property type="match status" value="1"/>
</dbReference>
<feature type="region of interest" description="Disordered" evidence="1">
    <location>
        <begin position="1"/>
        <end position="22"/>
    </location>
</feature>
<dbReference type="SUPFAM" id="SSF116846">
    <property type="entry name" value="MIT domain"/>
    <property type="match status" value="1"/>
</dbReference>
<dbReference type="Proteomes" id="UP000050794">
    <property type="component" value="Unassembled WGS sequence"/>
</dbReference>
<name>A0A183V4J0_TOXCA</name>
<proteinExistence type="predicted"/>
<dbReference type="CDD" id="cd02677">
    <property type="entry name" value="MIT_SNX15"/>
    <property type="match status" value="1"/>
</dbReference>
<feature type="domain" description="Protein kinase" evidence="2">
    <location>
        <begin position="261"/>
        <end position="726"/>
    </location>
</feature>
<dbReference type="Gene3D" id="3.30.200.20">
    <property type="entry name" value="Phosphorylase Kinase, domain 1"/>
    <property type="match status" value="1"/>
</dbReference>
<dbReference type="Gene3D" id="1.20.58.80">
    <property type="entry name" value="Phosphotransferase system, lactose/cellobiose-type IIA subunit"/>
    <property type="match status" value="1"/>
</dbReference>
<evidence type="ECO:0000313" key="3">
    <source>
        <dbReference type="Proteomes" id="UP000050794"/>
    </source>
</evidence>
<evidence type="ECO:0000256" key="1">
    <source>
        <dbReference type="SAM" id="MobiDB-lite"/>
    </source>
</evidence>
<dbReference type="PROSITE" id="PS50011">
    <property type="entry name" value="PROTEIN_KINASE_DOM"/>
    <property type="match status" value="1"/>
</dbReference>
<reference evidence="4" key="1">
    <citation type="submission" date="2016-06" db="UniProtKB">
        <authorList>
            <consortium name="WormBaseParasite"/>
        </authorList>
    </citation>
    <scope>IDENTIFICATION</scope>
</reference>
<dbReference type="Pfam" id="PF04212">
    <property type="entry name" value="MIT"/>
    <property type="match status" value="1"/>
</dbReference>
<dbReference type="InterPro" id="IPR000719">
    <property type="entry name" value="Prot_kinase_dom"/>
</dbReference>
<dbReference type="SMART" id="SM00745">
    <property type="entry name" value="MIT"/>
    <property type="match status" value="1"/>
</dbReference>